<keyword evidence="4" id="KW-1185">Reference proteome</keyword>
<dbReference type="RefSeq" id="XP_025600402.1">
    <property type="nucleotide sequence ID" value="XM_025743951.1"/>
</dbReference>
<proteinExistence type="predicted"/>
<name>A0A316ZIK3_9BASI</name>
<reference evidence="3 4" key="1">
    <citation type="journal article" date="2018" name="Mol. Biol. Evol.">
        <title>Broad Genomic Sampling Reveals a Smut Pathogenic Ancestry of the Fungal Clade Ustilaginomycotina.</title>
        <authorList>
            <person name="Kijpornyongpan T."/>
            <person name="Mondo S.J."/>
            <person name="Barry K."/>
            <person name="Sandor L."/>
            <person name="Lee J."/>
            <person name="Lipzen A."/>
            <person name="Pangilinan J."/>
            <person name="LaButti K."/>
            <person name="Hainaut M."/>
            <person name="Henrissat B."/>
            <person name="Grigoriev I.V."/>
            <person name="Spatafora J.W."/>
            <person name="Aime M.C."/>
        </authorList>
    </citation>
    <scope>NUCLEOTIDE SEQUENCE [LARGE SCALE GENOMIC DNA]</scope>
    <source>
        <strain evidence="3 4">MCA 4186</strain>
    </source>
</reference>
<gene>
    <name evidence="3" type="ORF">FA09DRAFT_336951</name>
</gene>
<feature type="region of interest" description="Disordered" evidence="1">
    <location>
        <begin position="68"/>
        <end position="122"/>
    </location>
</feature>
<evidence type="ECO:0000313" key="4">
    <source>
        <dbReference type="Proteomes" id="UP000245946"/>
    </source>
</evidence>
<accession>A0A316ZIK3</accession>
<dbReference type="EMBL" id="KZ819286">
    <property type="protein sequence ID" value="PWO00124.1"/>
    <property type="molecule type" value="Genomic_DNA"/>
</dbReference>
<protein>
    <recommendedName>
        <fullName evidence="2">AAR2 N-terminal domain-containing protein</fullName>
    </recommendedName>
</protein>
<evidence type="ECO:0000256" key="1">
    <source>
        <dbReference type="SAM" id="MobiDB-lite"/>
    </source>
</evidence>
<feature type="compositionally biased region" description="Low complexity" evidence="1">
    <location>
        <begin position="79"/>
        <end position="96"/>
    </location>
</feature>
<dbReference type="Proteomes" id="UP000245946">
    <property type="component" value="Unassembled WGS sequence"/>
</dbReference>
<dbReference type="GeneID" id="37271495"/>
<evidence type="ECO:0000259" key="2">
    <source>
        <dbReference type="Pfam" id="PF20981"/>
    </source>
</evidence>
<dbReference type="Pfam" id="PF20981">
    <property type="entry name" value="AAR2_1st"/>
    <property type="match status" value="1"/>
</dbReference>
<organism evidence="3 4">
    <name type="scientific">Tilletiopsis washingtonensis</name>
    <dbReference type="NCBI Taxonomy" id="58919"/>
    <lineage>
        <taxon>Eukaryota</taxon>
        <taxon>Fungi</taxon>
        <taxon>Dikarya</taxon>
        <taxon>Basidiomycota</taxon>
        <taxon>Ustilaginomycotina</taxon>
        <taxon>Exobasidiomycetes</taxon>
        <taxon>Entylomatales</taxon>
        <taxon>Entylomatales incertae sedis</taxon>
        <taxon>Tilletiopsis</taxon>
    </lineage>
</organism>
<evidence type="ECO:0000313" key="3">
    <source>
        <dbReference type="EMBL" id="PWO00124.1"/>
    </source>
</evidence>
<feature type="compositionally biased region" description="Low complexity" evidence="1">
    <location>
        <begin position="104"/>
        <end position="118"/>
    </location>
</feature>
<feature type="domain" description="AAR2 N-terminal" evidence="2">
    <location>
        <begin position="9"/>
        <end position="117"/>
    </location>
</feature>
<dbReference type="InterPro" id="IPR033647">
    <property type="entry name" value="Aar2_N"/>
</dbReference>
<sequence>MSLHLSPPLPAHATLHLDGLDFPQPLPLARIARLPRGWHLLAWQPAPHSSGGMPGAPPRRGIFFRTTHADDETRRAWDQDAQSLRSSSSSSSSSSDSDAEAEADSALAPAASSSSSSAHRGAAVPYPLPAPAQRAWAMQTRLLWRVPHVLPRVLCGAVGAASSELHIDASQSLVHAELPRGQRASRAERALEAHLNDSKSERFRGTLAFTRDEEVMLEDELGEGEEAPLVVQL</sequence>
<dbReference type="AlphaFoldDB" id="A0A316ZIK3"/>
<feature type="compositionally biased region" description="Basic and acidic residues" evidence="1">
    <location>
        <begin position="68"/>
        <end position="78"/>
    </location>
</feature>